<evidence type="ECO:0000313" key="2">
    <source>
        <dbReference type="EMBL" id="OYD58669.1"/>
    </source>
</evidence>
<keyword evidence="3" id="KW-1185">Reference proteome</keyword>
<keyword evidence="1" id="KW-0812">Transmembrane</keyword>
<reference evidence="2 3" key="1">
    <citation type="submission" date="2017-07" db="EMBL/GenBank/DDBJ databases">
        <title>Fictibacillus sp. nov. GDSW-R2A3 Genome sequencing and assembly.</title>
        <authorList>
            <person name="Mayilraj S."/>
        </authorList>
    </citation>
    <scope>NUCLEOTIDE SEQUENCE [LARGE SCALE GENOMIC DNA]</scope>
    <source>
        <strain evidence="2 3">GDSW-R2A3</strain>
    </source>
</reference>
<organism evidence="2 3">
    <name type="scientific">Fictibacillus aquaticus</name>
    <dbReference type="NCBI Taxonomy" id="2021314"/>
    <lineage>
        <taxon>Bacteria</taxon>
        <taxon>Bacillati</taxon>
        <taxon>Bacillota</taxon>
        <taxon>Bacilli</taxon>
        <taxon>Bacillales</taxon>
        <taxon>Fictibacillaceae</taxon>
        <taxon>Fictibacillus</taxon>
    </lineage>
</organism>
<dbReference type="Proteomes" id="UP000215059">
    <property type="component" value="Unassembled WGS sequence"/>
</dbReference>
<evidence type="ECO:0000313" key="3">
    <source>
        <dbReference type="Proteomes" id="UP000215059"/>
    </source>
</evidence>
<evidence type="ECO:0008006" key="4">
    <source>
        <dbReference type="Google" id="ProtNLM"/>
    </source>
</evidence>
<evidence type="ECO:0000256" key="1">
    <source>
        <dbReference type="SAM" id="Phobius"/>
    </source>
</evidence>
<keyword evidence="1" id="KW-0472">Membrane</keyword>
<accession>A0A235FBU9</accession>
<sequence length="84" mass="9955">MSRTAKIIITLGTLFLVYFVYETINRENVRKEKINAIGEYFKGEYEIDEKLKEQYDDTFQVKVNEKVYLVTVPNDKVTKVKKLN</sequence>
<keyword evidence="1" id="KW-1133">Transmembrane helix</keyword>
<name>A0A235FBU9_9BACL</name>
<protein>
    <recommendedName>
        <fullName evidence="4">PepSY domain-containing protein</fullName>
    </recommendedName>
</protein>
<dbReference type="OrthoDB" id="2974289at2"/>
<dbReference type="RefSeq" id="WP_094250630.1">
    <property type="nucleotide sequence ID" value="NZ_JBHLXL010000001.1"/>
</dbReference>
<feature type="transmembrane region" description="Helical" evidence="1">
    <location>
        <begin position="6"/>
        <end position="24"/>
    </location>
</feature>
<dbReference type="AlphaFoldDB" id="A0A235FBU9"/>
<gene>
    <name evidence="2" type="ORF">CGZ90_01845</name>
</gene>
<comment type="caution">
    <text evidence="2">The sequence shown here is derived from an EMBL/GenBank/DDBJ whole genome shotgun (WGS) entry which is preliminary data.</text>
</comment>
<dbReference type="EMBL" id="NOII01000001">
    <property type="protein sequence ID" value="OYD58669.1"/>
    <property type="molecule type" value="Genomic_DNA"/>
</dbReference>
<proteinExistence type="predicted"/>